<dbReference type="AlphaFoldDB" id="A0A1V4I3N0"/>
<evidence type="ECO:0000256" key="1">
    <source>
        <dbReference type="SAM" id="Phobius"/>
    </source>
</evidence>
<sequence length="79" mass="8716">MTNSMWLRAVLGFLVAPITPRLLAAILAAPFRIEAIGFDLRELSEAAWIIGLSAVLGYPITVVFGVPLFIFLRSRDWNG</sequence>
<reference evidence="2 3" key="1">
    <citation type="submission" date="2017-02" db="EMBL/GenBank/DDBJ databases">
        <title>Genome sequence of the nitrite-oxidizing bacterium Nitrobacter vulgaris strain Ab1.</title>
        <authorList>
            <person name="Mellbye B.L."/>
            <person name="Davis E.W."/>
            <person name="Spieck E."/>
            <person name="Chang J.H."/>
            <person name="Bottomley P.J."/>
            <person name="Sayavedra-Soto L.A."/>
        </authorList>
    </citation>
    <scope>NUCLEOTIDE SEQUENCE [LARGE SCALE GENOMIC DNA]</scope>
    <source>
        <strain evidence="2 3">Ab1</strain>
    </source>
</reference>
<keyword evidence="3" id="KW-1185">Reference proteome</keyword>
<evidence type="ECO:0000313" key="3">
    <source>
        <dbReference type="Proteomes" id="UP000189940"/>
    </source>
</evidence>
<accession>A0A1V4I3N0</accession>
<evidence type="ECO:0000313" key="2">
    <source>
        <dbReference type="EMBL" id="OPH84430.1"/>
    </source>
</evidence>
<keyword evidence="1" id="KW-0472">Membrane</keyword>
<keyword evidence="1" id="KW-1133">Transmembrane helix</keyword>
<feature type="transmembrane region" description="Helical" evidence="1">
    <location>
        <begin position="48"/>
        <end position="72"/>
    </location>
</feature>
<dbReference type="EMBL" id="MWPQ01000004">
    <property type="protein sequence ID" value="OPH84430.1"/>
    <property type="molecule type" value="Genomic_DNA"/>
</dbReference>
<protein>
    <submittedName>
        <fullName evidence="2">Uncharacterized protein</fullName>
    </submittedName>
</protein>
<proteinExistence type="predicted"/>
<name>A0A1V4I3N0_NITVU</name>
<comment type="caution">
    <text evidence="2">The sequence shown here is derived from an EMBL/GenBank/DDBJ whole genome shotgun (WGS) entry which is preliminary data.</text>
</comment>
<keyword evidence="1" id="KW-0812">Transmembrane</keyword>
<organism evidence="2 3">
    <name type="scientific">Nitrobacter vulgaris</name>
    <dbReference type="NCBI Taxonomy" id="29421"/>
    <lineage>
        <taxon>Bacteria</taxon>
        <taxon>Pseudomonadati</taxon>
        <taxon>Pseudomonadota</taxon>
        <taxon>Alphaproteobacteria</taxon>
        <taxon>Hyphomicrobiales</taxon>
        <taxon>Nitrobacteraceae</taxon>
        <taxon>Nitrobacter</taxon>
    </lineage>
</organism>
<dbReference type="Proteomes" id="UP000189940">
    <property type="component" value="Unassembled WGS sequence"/>
</dbReference>
<gene>
    <name evidence="2" type="ORF">B2M20_01435</name>
</gene>